<evidence type="ECO:0000313" key="2">
    <source>
        <dbReference type="Proteomes" id="UP001271007"/>
    </source>
</evidence>
<sequence length="360" mass="39679">MRLTPTNIATISSELLPNVLLVNVVYHQSLCTLHASIVPLFCWGAAPDDDAWSTARKLSAQLAYEHACLTSELLNAVLSTSMNHSAIPSFISYGAYCGCAIQIPFMWSSNRQVRERACANVKANMKMTSIMAKYWKYAALLKVYVHCLYHAHKTNPIILEDEPKCADTDKLTSFNMNAPHVQASILEFIAVLRSGDGGYAKPGEAPVLEIEHVVEEEEIPPCSPAATNYEASTVQHDATSPEEGNPVEQVYPMVPLTPTSAIHFQSPTAQQLEHPLQTLRSTFSTRPHFDILSAIDNESLDIFQPLVDPDMLDLFPSGELPDMSVFESGAWNLDQFEMEGWNDIGDFGSRAGWNVAMSGS</sequence>
<name>A0AAJ0GH36_9PEZI</name>
<dbReference type="EMBL" id="JAWDJX010000003">
    <property type="protein sequence ID" value="KAK3057431.1"/>
    <property type="molecule type" value="Genomic_DNA"/>
</dbReference>
<dbReference type="AlphaFoldDB" id="A0AAJ0GH36"/>
<keyword evidence="2" id="KW-1185">Reference proteome</keyword>
<dbReference type="CDD" id="cd12148">
    <property type="entry name" value="fungal_TF_MHR"/>
    <property type="match status" value="1"/>
</dbReference>
<gene>
    <name evidence="1" type="ORF">LTR09_001615</name>
</gene>
<accession>A0AAJ0GH36</accession>
<organism evidence="1 2">
    <name type="scientific">Extremus antarcticus</name>
    <dbReference type="NCBI Taxonomy" id="702011"/>
    <lineage>
        <taxon>Eukaryota</taxon>
        <taxon>Fungi</taxon>
        <taxon>Dikarya</taxon>
        <taxon>Ascomycota</taxon>
        <taxon>Pezizomycotina</taxon>
        <taxon>Dothideomycetes</taxon>
        <taxon>Dothideomycetidae</taxon>
        <taxon>Mycosphaerellales</taxon>
        <taxon>Extremaceae</taxon>
        <taxon>Extremus</taxon>
    </lineage>
</organism>
<comment type="caution">
    <text evidence="1">The sequence shown here is derived from an EMBL/GenBank/DDBJ whole genome shotgun (WGS) entry which is preliminary data.</text>
</comment>
<reference evidence="1" key="1">
    <citation type="submission" date="2023-04" db="EMBL/GenBank/DDBJ databases">
        <title>Black Yeasts Isolated from many extreme environments.</title>
        <authorList>
            <person name="Coleine C."/>
            <person name="Stajich J.E."/>
            <person name="Selbmann L."/>
        </authorList>
    </citation>
    <scope>NUCLEOTIDE SEQUENCE</scope>
    <source>
        <strain evidence="1">CCFEE 5312</strain>
    </source>
</reference>
<dbReference type="Proteomes" id="UP001271007">
    <property type="component" value="Unassembled WGS sequence"/>
</dbReference>
<proteinExistence type="predicted"/>
<protein>
    <submittedName>
        <fullName evidence="1">Uncharacterized protein</fullName>
    </submittedName>
</protein>
<evidence type="ECO:0000313" key="1">
    <source>
        <dbReference type="EMBL" id="KAK3057431.1"/>
    </source>
</evidence>